<dbReference type="PROSITE" id="PS00600">
    <property type="entry name" value="AA_TRANSFER_CLASS_3"/>
    <property type="match status" value="1"/>
</dbReference>
<dbReference type="Gene3D" id="3.90.1150.10">
    <property type="entry name" value="Aspartate Aminotransferase, domain 1"/>
    <property type="match status" value="1"/>
</dbReference>
<accession>A0A370FRL6</accession>
<evidence type="ECO:0000256" key="4">
    <source>
        <dbReference type="ARBA" id="ARBA00013155"/>
    </source>
</evidence>
<evidence type="ECO:0000313" key="11">
    <source>
        <dbReference type="EMBL" id="RDI28989.1"/>
    </source>
</evidence>
<dbReference type="InterPro" id="IPR015424">
    <property type="entry name" value="PyrdxlP-dep_Trfase"/>
</dbReference>
<evidence type="ECO:0000256" key="10">
    <source>
        <dbReference type="SAM" id="MobiDB-lite"/>
    </source>
</evidence>
<dbReference type="InterPro" id="IPR005814">
    <property type="entry name" value="Aminotrans_3"/>
</dbReference>
<evidence type="ECO:0000256" key="8">
    <source>
        <dbReference type="ARBA" id="ARBA00049111"/>
    </source>
</evidence>
<evidence type="ECO:0000256" key="1">
    <source>
        <dbReference type="ARBA" id="ARBA00001933"/>
    </source>
</evidence>
<comment type="cofactor">
    <cofactor evidence="1">
        <name>pyridoxal 5'-phosphate</name>
        <dbReference type="ChEBI" id="CHEBI:597326"/>
    </cofactor>
</comment>
<dbReference type="InterPro" id="IPR049704">
    <property type="entry name" value="Aminotrans_3_PPA_site"/>
</dbReference>
<keyword evidence="11" id="KW-0808">Transferase</keyword>
<dbReference type="InterPro" id="IPR015421">
    <property type="entry name" value="PyrdxlP-dep_Trfase_major"/>
</dbReference>
<evidence type="ECO:0000256" key="5">
    <source>
        <dbReference type="ARBA" id="ARBA00014798"/>
    </source>
</evidence>
<dbReference type="EMBL" id="QQAV01000001">
    <property type="protein sequence ID" value="RDI28989.1"/>
    <property type="molecule type" value="Genomic_DNA"/>
</dbReference>
<dbReference type="Pfam" id="PF00202">
    <property type="entry name" value="Aminotran_3"/>
    <property type="match status" value="1"/>
</dbReference>
<evidence type="ECO:0000256" key="9">
    <source>
        <dbReference type="RuleBase" id="RU003560"/>
    </source>
</evidence>
<dbReference type="PANTHER" id="PTHR43094:SF1">
    <property type="entry name" value="AMINOTRANSFERASE CLASS-III"/>
    <property type="match status" value="1"/>
</dbReference>
<evidence type="ECO:0000313" key="12">
    <source>
        <dbReference type="Proteomes" id="UP000255265"/>
    </source>
</evidence>
<dbReference type="GO" id="GO:0030170">
    <property type="term" value="F:pyridoxal phosphate binding"/>
    <property type="evidence" value="ECO:0007669"/>
    <property type="project" value="InterPro"/>
</dbReference>
<sequence length="477" mass="50935">MNRVASDIDPLPASAAPQPARLIGDTPRGGSVLSFYSPRGAARPPRVGRGEGVWLWDADGRRYLDATAGAVVANIGHGNRHVIAAMQAQAERVSFAYPRFFESEHNIALADRLCALAGEGFDRAFFVSGGSEANESALKLARQYAVVTGQAGRWKVISRDPSYHGSTLGALAVTGDAHTQAIYGPMVKPMPKVPAPLSYRLPEGHTAESYAMACADALERTIEQEGPETVLAFILEPIGGLSTGAVVSPAAYFQRVRQICERHGVLLIYDEIMSGAGRTGEFLAAHHWPGARPDLVTLAKGLAAGYTPLGCLLAPARIVDAVAGAGGFVHGHTYFTNPMSCAIANAVMDEVERLDLVARARERGVGLRRRLEAVAARSPLVGDVRGLGLFSAIELVADKATRRSLPADFNAPARLTEHGLRHGIALYNRRANLGAFGDFQMITPPLTISEPELDELVDRLGRALDDLADEVVRRGLT</sequence>
<dbReference type="CDD" id="cd00610">
    <property type="entry name" value="OAT_like"/>
    <property type="match status" value="1"/>
</dbReference>
<dbReference type="Proteomes" id="UP000255265">
    <property type="component" value="Unassembled WGS sequence"/>
</dbReference>
<keyword evidence="7 9" id="KW-0663">Pyridoxal phosphate</keyword>
<dbReference type="PANTHER" id="PTHR43094">
    <property type="entry name" value="AMINOTRANSFERASE"/>
    <property type="match status" value="1"/>
</dbReference>
<comment type="pathway">
    <text evidence="2">Amine and polyamine biosynthesis; ectoine biosynthesis; L-ectoine from L-aspartate 4-semialdehyde: step 1/3.</text>
</comment>
<protein>
    <recommendedName>
        <fullName evidence="5">Diaminobutyrate--2-oxoglutarate transaminase</fullName>
        <ecNumber evidence="4">2.6.1.76</ecNumber>
    </recommendedName>
</protein>
<evidence type="ECO:0000256" key="7">
    <source>
        <dbReference type="ARBA" id="ARBA00022898"/>
    </source>
</evidence>
<keyword evidence="6 11" id="KW-0032">Aminotransferase</keyword>
<proteinExistence type="inferred from homology"/>
<dbReference type="EC" id="2.6.1.76" evidence="4"/>
<organism evidence="11 12">
    <name type="scientific">Pseudacidovorax intermedius</name>
    <dbReference type="NCBI Taxonomy" id="433924"/>
    <lineage>
        <taxon>Bacteria</taxon>
        <taxon>Pseudomonadati</taxon>
        <taxon>Pseudomonadota</taxon>
        <taxon>Betaproteobacteria</taxon>
        <taxon>Burkholderiales</taxon>
        <taxon>Comamonadaceae</taxon>
        <taxon>Pseudacidovorax</taxon>
    </lineage>
</organism>
<evidence type="ECO:0000256" key="3">
    <source>
        <dbReference type="ARBA" id="ARBA00008954"/>
    </source>
</evidence>
<dbReference type="RefSeq" id="WP_114801726.1">
    <property type="nucleotide sequence ID" value="NZ_QQAV01000001.1"/>
</dbReference>
<dbReference type="GO" id="GO:0045303">
    <property type="term" value="F:diaminobutyrate-2-oxoglutarate transaminase activity"/>
    <property type="evidence" value="ECO:0007669"/>
    <property type="project" value="UniProtKB-EC"/>
</dbReference>
<dbReference type="InterPro" id="IPR015422">
    <property type="entry name" value="PyrdxlP-dep_Trfase_small"/>
</dbReference>
<reference evidence="11 12" key="1">
    <citation type="submission" date="2018-07" db="EMBL/GenBank/DDBJ databases">
        <title>Genomic Encyclopedia of Type Strains, Phase IV (KMG-IV): sequencing the most valuable type-strain genomes for metagenomic binning, comparative biology and taxonomic classification.</title>
        <authorList>
            <person name="Goeker M."/>
        </authorList>
    </citation>
    <scope>NUCLEOTIDE SEQUENCE [LARGE SCALE GENOMIC DNA]</scope>
    <source>
        <strain evidence="11 12">DSM 21352</strain>
    </source>
</reference>
<keyword evidence="12" id="KW-1185">Reference proteome</keyword>
<dbReference type="AlphaFoldDB" id="A0A370FRL6"/>
<comment type="caution">
    <text evidence="11">The sequence shown here is derived from an EMBL/GenBank/DDBJ whole genome shotgun (WGS) entry which is preliminary data.</text>
</comment>
<comment type="catalytic activity">
    <reaction evidence="8">
        <text>L-2,4-diaminobutanoate + 2-oxoglutarate = L-aspartate 4-semialdehyde + L-glutamate</text>
        <dbReference type="Rhea" id="RHEA:11160"/>
        <dbReference type="ChEBI" id="CHEBI:16810"/>
        <dbReference type="ChEBI" id="CHEBI:29985"/>
        <dbReference type="ChEBI" id="CHEBI:58761"/>
        <dbReference type="ChEBI" id="CHEBI:537519"/>
        <dbReference type="EC" id="2.6.1.76"/>
    </reaction>
</comment>
<name>A0A370FRL6_9BURK</name>
<dbReference type="OrthoDB" id="3398487at2"/>
<dbReference type="Gene3D" id="3.40.640.10">
    <property type="entry name" value="Type I PLP-dependent aspartate aminotransferase-like (Major domain)"/>
    <property type="match status" value="1"/>
</dbReference>
<evidence type="ECO:0000256" key="2">
    <source>
        <dbReference type="ARBA" id="ARBA00004946"/>
    </source>
</evidence>
<gene>
    <name evidence="11" type="ORF">DFR41_101745</name>
</gene>
<evidence type="ECO:0000256" key="6">
    <source>
        <dbReference type="ARBA" id="ARBA00022576"/>
    </source>
</evidence>
<dbReference type="FunFam" id="3.40.640.10:FF:000004">
    <property type="entry name" value="Acetylornithine aminotransferase"/>
    <property type="match status" value="1"/>
</dbReference>
<dbReference type="SUPFAM" id="SSF53383">
    <property type="entry name" value="PLP-dependent transferases"/>
    <property type="match status" value="1"/>
</dbReference>
<comment type="similarity">
    <text evidence="3 9">Belongs to the class-III pyridoxal-phosphate-dependent aminotransferase family.</text>
</comment>
<feature type="region of interest" description="Disordered" evidence="10">
    <location>
        <begin position="1"/>
        <end position="26"/>
    </location>
</feature>